<dbReference type="InterPro" id="IPR043502">
    <property type="entry name" value="DNA/RNA_pol_sf"/>
</dbReference>
<evidence type="ECO:0000313" key="4">
    <source>
        <dbReference type="Proteomes" id="UP001234989"/>
    </source>
</evidence>
<dbReference type="InterPro" id="IPR043128">
    <property type="entry name" value="Rev_trsase/Diguanyl_cyclase"/>
</dbReference>
<dbReference type="AlphaFoldDB" id="A0AAF0ZUW1"/>
<gene>
    <name evidence="3" type="ORF">MTR67_043610</name>
</gene>
<dbReference type="SUPFAM" id="SSF56672">
    <property type="entry name" value="DNA/RNA polymerases"/>
    <property type="match status" value="1"/>
</dbReference>
<evidence type="ECO:0000313" key="3">
    <source>
        <dbReference type="EMBL" id="WMV50225.1"/>
    </source>
</evidence>
<dbReference type="Pfam" id="PF00078">
    <property type="entry name" value="RVT_1"/>
    <property type="match status" value="1"/>
</dbReference>
<dbReference type="CDD" id="cd01647">
    <property type="entry name" value="RT_LTR"/>
    <property type="match status" value="1"/>
</dbReference>
<dbReference type="InterPro" id="IPR053134">
    <property type="entry name" value="RNA-dir_DNA_polymerase"/>
</dbReference>
<dbReference type="PANTHER" id="PTHR24559:SF444">
    <property type="entry name" value="REVERSE TRANSCRIPTASE DOMAIN-CONTAINING PROTEIN"/>
    <property type="match status" value="1"/>
</dbReference>
<dbReference type="Proteomes" id="UP001234989">
    <property type="component" value="Chromosome 10"/>
</dbReference>
<organism evidence="3 4">
    <name type="scientific">Solanum verrucosum</name>
    <dbReference type="NCBI Taxonomy" id="315347"/>
    <lineage>
        <taxon>Eukaryota</taxon>
        <taxon>Viridiplantae</taxon>
        <taxon>Streptophyta</taxon>
        <taxon>Embryophyta</taxon>
        <taxon>Tracheophyta</taxon>
        <taxon>Spermatophyta</taxon>
        <taxon>Magnoliopsida</taxon>
        <taxon>eudicotyledons</taxon>
        <taxon>Gunneridae</taxon>
        <taxon>Pentapetalae</taxon>
        <taxon>asterids</taxon>
        <taxon>lamiids</taxon>
        <taxon>Solanales</taxon>
        <taxon>Solanaceae</taxon>
        <taxon>Solanoideae</taxon>
        <taxon>Solaneae</taxon>
        <taxon>Solanum</taxon>
    </lineage>
</organism>
<proteinExistence type="predicted"/>
<dbReference type="Gene3D" id="3.10.10.10">
    <property type="entry name" value="HIV Type 1 Reverse Transcriptase, subunit A, domain 1"/>
    <property type="match status" value="1"/>
</dbReference>
<dbReference type="EMBL" id="CP133621">
    <property type="protein sequence ID" value="WMV50225.1"/>
    <property type="molecule type" value="Genomic_DNA"/>
</dbReference>
<feature type="region of interest" description="Disordered" evidence="1">
    <location>
        <begin position="1"/>
        <end position="31"/>
    </location>
</feature>
<evidence type="ECO:0000259" key="2">
    <source>
        <dbReference type="Pfam" id="PF00078"/>
    </source>
</evidence>
<keyword evidence="4" id="KW-1185">Reference proteome</keyword>
<protein>
    <recommendedName>
        <fullName evidence="2">Reverse transcriptase domain-containing protein</fullName>
    </recommendedName>
</protein>
<sequence>MPGTQRPGKEVATSSHRKRVRSWNVPPTPAIPRGQTRQFGVRLSQRKANHGLHYTDITRDRVFLVYSLMTGTDLNIGALLKYVMQPNQSKEQLNDLLVNGFIKPNISPLGAPVMFVRNKDGSIRMCIDYRQFNKVTIKNKLTNAPAMCMDLMNRVFRQYLDMFVILFIYDILIYSRSENEHIDNLRIMLQILKEQNLFAKFHKCEFWLCSVAFVVHIVSSKGIEVDPKKTDMVKSLPRPLTPSVIKSFVWFSQLLLNVC</sequence>
<feature type="domain" description="Reverse transcriptase" evidence="2">
    <location>
        <begin position="142"/>
        <end position="208"/>
    </location>
</feature>
<evidence type="ECO:0000256" key="1">
    <source>
        <dbReference type="SAM" id="MobiDB-lite"/>
    </source>
</evidence>
<reference evidence="3" key="1">
    <citation type="submission" date="2023-08" db="EMBL/GenBank/DDBJ databases">
        <title>A de novo genome assembly of Solanum verrucosum Schlechtendal, a Mexican diploid species geographically isolated from the other diploid A-genome species in potato relatives.</title>
        <authorList>
            <person name="Hosaka K."/>
        </authorList>
    </citation>
    <scope>NUCLEOTIDE SEQUENCE</scope>
    <source>
        <tissue evidence="3">Young leaves</tissue>
    </source>
</reference>
<accession>A0AAF0ZUW1</accession>
<dbReference type="InterPro" id="IPR000477">
    <property type="entry name" value="RT_dom"/>
</dbReference>
<dbReference type="PANTHER" id="PTHR24559">
    <property type="entry name" value="TRANSPOSON TY3-I GAG-POL POLYPROTEIN"/>
    <property type="match status" value="1"/>
</dbReference>
<name>A0AAF0ZUW1_SOLVR</name>
<dbReference type="Gene3D" id="3.30.70.270">
    <property type="match status" value="1"/>
</dbReference>